<dbReference type="InterPro" id="IPR028082">
    <property type="entry name" value="Peripla_BP_I"/>
</dbReference>
<feature type="chain" id="PRO_5012278144" evidence="4">
    <location>
        <begin position="25"/>
        <end position="324"/>
    </location>
</feature>
<sequence length="324" mass="34270">MRLPYRLSCYALALTSLFAGTARAADSCLVGISMFTLGAPYYAAALDAASKKAKALGCEVTTSDGRNDMSKQISDVEDMVARGINVLLIDPRDPEGLVPAVNAASKAGIKVVVFDSALNQRANYITLVQSSNDQNGRLTGAWLANKMKGQPMKIALISGSKGNVVGEERRLGVVRGLTEAQLQQGGAAGFQIVGQGWGDWTQEGGLKAMEDLLVAHPDINVVLGENDSMVLGARKALESAGKADKVVLMAAADGQKEAYRLIKEGKYGTTGVNDPNQIGTLAAQFGVQALQGKLPADQPKVFYTKPAAVTQQNVDKFYKADSIF</sequence>
<protein>
    <submittedName>
        <fullName evidence="6">ABC transporter substrate-binding protein</fullName>
    </submittedName>
</protein>
<reference evidence="6 7" key="1">
    <citation type="submission" date="2016-12" db="EMBL/GenBank/DDBJ databases">
        <title>Izhakiella australiana sp. nov. of genus Izhakiella isolated from Australian desert.</title>
        <authorList>
            <person name="Ji M."/>
        </authorList>
    </citation>
    <scope>NUCLEOTIDE SEQUENCE [LARGE SCALE GENOMIC DNA]</scope>
    <source>
        <strain evidence="6 7">D4N98</strain>
    </source>
</reference>
<comment type="caution">
    <text evidence="6">The sequence shown here is derived from an EMBL/GenBank/DDBJ whole genome shotgun (WGS) entry which is preliminary data.</text>
</comment>
<comment type="similarity">
    <text evidence="2">Belongs to the bacterial solute-binding protein 2 family.</text>
</comment>
<dbReference type="GO" id="GO:0030246">
    <property type="term" value="F:carbohydrate binding"/>
    <property type="evidence" value="ECO:0007669"/>
    <property type="project" value="UniProtKB-ARBA"/>
</dbReference>
<dbReference type="GO" id="GO:0055085">
    <property type="term" value="P:transmembrane transport"/>
    <property type="evidence" value="ECO:0007669"/>
    <property type="project" value="UniProtKB-ARBA"/>
</dbReference>
<accession>A0A1S8YHY9</accession>
<evidence type="ECO:0000313" key="7">
    <source>
        <dbReference type="Proteomes" id="UP000190667"/>
    </source>
</evidence>
<dbReference type="PANTHER" id="PTHR46847:SF1">
    <property type="entry name" value="D-ALLOSE-BINDING PERIPLASMIC PROTEIN-RELATED"/>
    <property type="match status" value="1"/>
</dbReference>
<dbReference type="CDD" id="cd06318">
    <property type="entry name" value="PBP1_ABC_D-talitol-like"/>
    <property type="match status" value="1"/>
</dbReference>
<dbReference type="RefSeq" id="WP_078004013.1">
    <property type="nucleotide sequence ID" value="NZ_MRUL01000014.1"/>
</dbReference>
<dbReference type="Pfam" id="PF13407">
    <property type="entry name" value="Peripla_BP_4"/>
    <property type="match status" value="1"/>
</dbReference>
<keyword evidence="3 4" id="KW-0732">Signal</keyword>
<feature type="signal peptide" evidence="4">
    <location>
        <begin position="1"/>
        <end position="24"/>
    </location>
</feature>
<dbReference type="Gene3D" id="3.40.50.2300">
    <property type="match status" value="2"/>
</dbReference>
<dbReference type="GO" id="GO:0030313">
    <property type="term" value="C:cell envelope"/>
    <property type="evidence" value="ECO:0007669"/>
    <property type="project" value="UniProtKB-SubCell"/>
</dbReference>
<dbReference type="EMBL" id="MRUL01000014">
    <property type="protein sequence ID" value="OON38689.1"/>
    <property type="molecule type" value="Genomic_DNA"/>
</dbReference>
<dbReference type="SUPFAM" id="SSF53822">
    <property type="entry name" value="Periplasmic binding protein-like I"/>
    <property type="match status" value="1"/>
</dbReference>
<evidence type="ECO:0000256" key="1">
    <source>
        <dbReference type="ARBA" id="ARBA00004196"/>
    </source>
</evidence>
<keyword evidence="7" id="KW-1185">Reference proteome</keyword>
<dbReference type="Proteomes" id="UP000190667">
    <property type="component" value="Unassembled WGS sequence"/>
</dbReference>
<dbReference type="OrthoDB" id="9773673at2"/>
<evidence type="ECO:0000256" key="4">
    <source>
        <dbReference type="SAM" id="SignalP"/>
    </source>
</evidence>
<dbReference type="STRING" id="1926881.BTJ39_17695"/>
<proteinExistence type="inferred from homology"/>
<evidence type="ECO:0000259" key="5">
    <source>
        <dbReference type="Pfam" id="PF13407"/>
    </source>
</evidence>
<dbReference type="AlphaFoldDB" id="A0A1S8YHY9"/>
<dbReference type="PANTHER" id="PTHR46847">
    <property type="entry name" value="D-ALLOSE-BINDING PERIPLASMIC PROTEIN-RELATED"/>
    <property type="match status" value="1"/>
</dbReference>
<feature type="domain" description="Periplasmic binding protein" evidence="5">
    <location>
        <begin position="30"/>
        <end position="293"/>
    </location>
</feature>
<dbReference type="InterPro" id="IPR025997">
    <property type="entry name" value="SBP_2_dom"/>
</dbReference>
<organism evidence="6 7">
    <name type="scientific">Izhakiella australiensis</name>
    <dbReference type="NCBI Taxonomy" id="1926881"/>
    <lineage>
        <taxon>Bacteria</taxon>
        <taxon>Pseudomonadati</taxon>
        <taxon>Pseudomonadota</taxon>
        <taxon>Gammaproteobacteria</taxon>
        <taxon>Enterobacterales</taxon>
        <taxon>Erwiniaceae</taxon>
        <taxon>Izhakiella</taxon>
    </lineage>
</organism>
<name>A0A1S8YHY9_9GAMM</name>
<evidence type="ECO:0000313" key="6">
    <source>
        <dbReference type="EMBL" id="OON38689.1"/>
    </source>
</evidence>
<evidence type="ECO:0000256" key="2">
    <source>
        <dbReference type="ARBA" id="ARBA00007639"/>
    </source>
</evidence>
<evidence type="ECO:0000256" key="3">
    <source>
        <dbReference type="ARBA" id="ARBA00022729"/>
    </source>
</evidence>
<gene>
    <name evidence="6" type="ORF">BTJ39_17695</name>
</gene>
<comment type="subcellular location">
    <subcellularLocation>
        <location evidence="1">Cell envelope</location>
    </subcellularLocation>
</comment>